<protein>
    <submittedName>
        <fullName evidence="1">PPUP9740</fullName>
    </submittedName>
</protein>
<proteinExistence type="predicted"/>
<dbReference type="AlphaFoldDB" id="A0A0S7ENB1"/>
<reference evidence="1" key="1">
    <citation type="submission" date="2014-12" db="EMBL/GenBank/DDBJ databases">
        <title>Parallel Evolution in Life History Adaptation Evident in the Tissue-Specific Poeciliopsis prolifica transcriptome.</title>
        <authorList>
            <person name="Jue N.K."/>
            <person name="Foley R.J."/>
            <person name="Obergfell C."/>
            <person name="Reznick D.N."/>
            <person name="O'Neill R.J."/>
            <person name="O'Neill M.J."/>
        </authorList>
    </citation>
    <scope>NUCLEOTIDE SEQUENCE</scope>
</reference>
<evidence type="ECO:0000313" key="1">
    <source>
        <dbReference type="EMBL" id="JAO04290.1"/>
    </source>
</evidence>
<feature type="non-terminal residue" evidence="1">
    <location>
        <position position="1"/>
    </location>
</feature>
<accession>A0A0S7ENB1</accession>
<dbReference type="EMBL" id="GBYX01477397">
    <property type="protein sequence ID" value="JAO04290.1"/>
    <property type="molecule type" value="Transcribed_RNA"/>
</dbReference>
<organism evidence="1">
    <name type="scientific">Poeciliopsis prolifica</name>
    <name type="common">blackstripe livebearer</name>
    <dbReference type="NCBI Taxonomy" id="188132"/>
    <lineage>
        <taxon>Eukaryota</taxon>
        <taxon>Metazoa</taxon>
        <taxon>Chordata</taxon>
        <taxon>Craniata</taxon>
        <taxon>Vertebrata</taxon>
        <taxon>Euteleostomi</taxon>
        <taxon>Actinopterygii</taxon>
        <taxon>Neopterygii</taxon>
        <taxon>Teleostei</taxon>
        <taxon>Neoteleostei</taxon>
        <taxon>Acanthomorphata</taxon>
        <taxon>Ovalentaria</taxon>
        <taxon>Atherinomorphae</taxon>
        <taxon>Cyprinodontiformes</taxon>
        <taxon>Poeciliidae</taxon>
        <taxon>Poeciliinae</taxon>
        <taxon>Poeciliopsis</taxon>
    </lineage>
</organism>
<name>A0A0S7ENB1_9TELE</name>
<sequence>SPISLQCHLLDWECVAQHSGIIYRLSGASGCRLNSGHQCFQFRAALEEITQDYISASLMLKISRFFMMQQLHDVGNCGSGSKRIQWIQRIQWIKDDLIKGRIYWFIWLNVSIQNEASNQLNY</sequence>
<gene>
    <name evidence="1" type="primary">PPUP9740</name>
</gene>